<dbReference type="Proteomes" id="UP000044616">
    <property type="component" value="Unassembled WGS sequence"/>
</dbReference>
<dbReference type="EMBL" id="CCEH01000008">
    <property type="protein sequence ID" value="CDR28081.1"/>
    <property type="molecule type" value="Genomic_DNA"/>
</dbReference>
<accession>A0A077UI29</accession>
<gene>
    <name evidence="2" type="ORF">ERS140147_01206</name>
</gene>
<reference evidence="2 3" key="1">
    <citation type="submission" date="2014-05" db="EMBL/GenBank/DDBJ databases">
        <authorList>
            <person name="Aslett A.Martin."/>
            <person name="De Silva Nishadi"/>
        </authorList>
    </citation>
    <scope>NUCLEOTIDE SEQUENCE [LARGE SCALE GENOMIC DNA]</scope>
</reference>
<organism evidence="2 3">
    <name type="scientific">Staphylococcus schweitzeri</name>
    <dbReference type="NCBI Taxonomy" id="1654388"/>
    <lineage>
        <taxon>Bacteria</taxon>
        <taxon>Bacillati</taxon>
        <taxon>Bacillota</taxon>
        <taxon>Bacilli</taxon>
        <taxon>Bacillales</taxon>
        <taxon>Staphylococcaceae</taxon>
        <taxon>Staphylococcus</taxon>
    </lineage>
</organism>
<feature type="region of interest" description="Disordered" evidence="1">
    <location>
        <begin position="29"/>
        <end position="58"/>
    </location>
</feature>
<name>A0A077UI29_9STAP</name>
<evidence type="ECO:0000313" key="2">
    <source>
        <dbReference type="EMBL" id="CDR28081.1"/>
    </source>
</evidence>
<protein>
    <submittedName>
        <fullName evidence="2">Nitrogen regulation protein NIFR3</fullName>
    </submittedName>
</protein>
<dbReference type="AlphaFoldDB" id="A0A077UI29"/>
<proteinExistence type="predicted"/>
<evidence type="ECO:0000313" key="3">
    <source>
        <dbReference type="Proteomes" id="UP000044616"/>
    </source>
</evidence>
<evidence type="ECO:0000256" key="1">
    <source>
        <dbReference type="SAM" id="MobiDB-lite"/>
    </source>
</evidence>
<sequence length="58" mass="6202">MNETALITKFFSQHCRGGTSTQRISKRNFTGNASWRGPNIEAGGKSGYNNVQVGGAPT</sequence>